<feature type="compositionally biased region" description="Pro residues" evidence="5">
    <location>
        <begin position="1"/>
        <end position="10"/>
    </location>
</feature>
<evidence type="ECO:0000259" key="7">
    <source>
        <dbReference type="Pfam" id="PF02897"/>
    </source>
</evidence>
<dbReference type="OrthoDB" id="9801421at2"/>
<dbReference type="InterPro" id="IPR002470">
    <property type="entry name" value="Peptidase_S9A"/>
</dbReference>
<evidence type="ECO:0000256" key="1">
    <source>
        <dbReference type="ARBA" id="ARBA00005228"/>
    </source>
</evidence>
<evidence type="ECO:0000259" key="6">
    <source>
        <dbReference type="Pfam" id="PF00326"/>
    </source>
</evidence>
<dbReference type="Proteomes" id="UP000184016">
    <property type="component" value="Unassembled WGS sequence"/>
</dbReference>
<evidence type="ECO:0000256" key="5">
    <source>
        <dbReference type="SAM" id="MobiDB-lite"/>
    </source>
</evidence>
<keyword evidence="2" id="KW-0645">Protease</keyword>
<dbReference type="SUPFAM" id="SSF53474">
    <property type="entry name" value="alpha/beta-Hydrolases"/>
    <property type="match status" value="1"/>
</dbReference>
<proteinExistence type="inferred from homology"/>
<evidence type="ECO:0000256" key="4">
    <source>
        <dbReference type="ARBA" id="ARBA00022825"/>
    </source>
</evidence>
<feature type="domain" description="Peptidase S9 prolyl oligopeptidase catalytic" evidence="6">
    <location>
        <begin position="463"/>
        <end position="677"/>
    </location>
</feature>
<dbReference type="PANTHER" id="PTHR11757">
    <property type="entry name" value="PROTEASE FAMILY S9A OLIGOPEPTIDASE"/>
    <property type="match status" value="1"/>
</dbReference>
<dbReference type="GO" id="GO:0004252">
    <property type="term" value="F:serine-type endopeptidase activity"/>
    <property type="evidence" value="ECO:0007669"/>
    <property type="project" value="InterPro"/>
</dbReference>
<evidence type="ECO:0000313" key="9">
    <source>
        <dbReference type="Proteomes" id="UP000184016"/>
    </source>
</evidence>
<gene>
    <name evidence="8" type="ORF">SAMN05443507_11448</name>
</gene>
<comment type="similarity">
    <text evidence="1">Belongs to the peptidase S9A family.</text>
</comment>
<evidence type="ECO:0000256" key="2">
    <source>
        <dbReference type="ARBA" id="ARBA00022670"/>
    </source>
</evidence>
<keyword evidence="3" id="KW-0378">Hydrolase</keyword>
<dbReference type="Pfam" id="PF02897">
    <property type="entry name" value="Peptidase_S9_N"/>
    <property type="match status" value="1"/>
</dbReference>
<evidence type="ECO:0000313" key="8">
    <source>
        <dbReference type="EMBL" id="SHK46619.1"/>
    </source>
</evidence>
<dbReference type="PRINTS" id="PR00862">
    <property type="entry name" value="PROLIGOPTASE"/>
</dbReference>
<dbReference type="InterPro" id="IPR001375">
    <property type="entry name" value="Peptidase_S9_cat"/>
</dbReference>
<dbReference type="SUPFAM" id="SSF50993">
    <property type="entry name" value="Peptidase/esterase 'gauge' domain"/>
    <property type="match status" value="1"/>
</dbReference>
<dbReference type="InterPro" id="IPR029058">
    <property type="entry name" value="AB_hydrolase_fold"/>
</dbReference>
<organism evidence="8 9">
    <name type="scientific">Alicyclobacillus tolerans</name>
    <dbReference type="NCBI Taxonomy" id="90970"/>
    <lineage>
        <taxon>Bacteria</taxon>
        <taxon>Bacillati</taxon>
        <taxon>Bacillota</taxon>
        <taxon>Bacilli</taxon>
        <taxon>Bacillales</taxon>
        <taxon>Alicyclobacillaceae</taxon>
        <taxon>Alicyclobacillus</taxon>
    </lineage>
</organism>
<dbReference type="InterPro" id="IPR023302">
    <property type="entry name" value="Pept_S9A_N"/>
</dbReference>
<dbReference type="FunFam" id="3.40.50.1820:FF:000005">
    <property type="entry name" value="Prolyl endopeptidase"/>
    <property type="match status" value="1"/>
</dbReference>
<dbReference type="STRING" id="1830138.SAMN05443507_11448"/>
<dbReference type="InterPro" id="IPR051543">
    <property type="entry name" value="Serine_Peptidase_S9A"/>
</dbReference>
<evidence type="ECO:0000256" key="3">
    <source>
        <dbReference type="ARBA" id="ARBA00022801"/>
    </source>
</evidence>
<keyword evidence="4" id="KW-0720">Serine protease</keyword>
<name>A0A1M6SPP5_9BACL</name>
<protein>
    <submittedName>
        <fullName evidence="8">Oligopeptidase B Serine peptidase. MEROPS family S09A</fullName>
    </submittedName>
</protein>
<dbReference type="EMBL" id="FRAF01000014">
    <property type="protein sequence ID" value="SHK46619.1"/>
    <property type="molecule type" value="Genomic_DNA"/>
</dbReference>
<dbReference type="Gene3D" id="2.130.10.120">
    <property type="entry name" value="Prolyl oligopeptidase, N-terminal domain"/>
    <property type="match status" value="1"/>
</dbReference>
<accession>A0A1M6SPP5</accession>
<dbReference type="Pfam" id="PF00326">
    <property type="entry name" value="Peptidase_S9"/>
    <property type="match status" value="1"/>
</dbReference>
<dbReference type="GO" id="GO:0006508">
    <property type="term" value="P:proteolysis"/>
    <property type="evidence" value="ECO:0007669"/>
    <property type="project" value="UniProtKB-KW"/>
</dbReference>
<reference evidence="9" key="1">
    <citation type="submission" date="2016-11" db="EMBL/GenBank/DDBJ databases">
        <authorList>
            <person name="Varghese N."/>
            <person name="Submissions S."/>
        </authorList>
    </citation>
    <scope>NUCLEOTIDE SEQUENCE [LARGE SCALE GENOMIC DNA]</scope>
    <source>
        <strain evidence="9">USBA-503</strain>
    </source>
</reference>
<feature type="domain" description="Peptidase S9A N-terminal" evidence="7">
    <location>
        <begin position="6"/>
        <end position="398"/>
    </location>
</feature>
<feature type="region of interest" description="Disordered" evidence="5">
    <location>
        <begin position="1"/>
        <end position="20"/>
    </location>
</feature>
<dbReference type="PANTHER" id="PTHR11757:SF19">
    <property type="entry name" value="PROLYL ENDOPEPTIDASE-LIKE"/>
    <property type="match status" value="1"/>
</dbReference>
<dbReference type="Gene3D" id="3.40.50.1820">
    <property type="entry name" value="alpha/beta hydrolase"/>
    <property type="match status" value="1"/>
</dbReference>
<dbReference type="RefSeq" id="WP_072874347.1">
    <property type="nucleotide sequence ID" value="NZ_FRAF01000014.1"/>
</dbReference>
<keyword evidence="9" id="KW-1185">Reference proteome</keyword>
<dbReference type="AlphaFoldDB" id="A0A1M6SPP5"/>
<sequence>MQPPLAPRHPQPQRKHGDVRTDDYYWLNQKDNDEVLRYLEAENAYYDEVMQPLNQLSENLYEEFIARIPDEEQAIPVRFGSYFYSRRQAKDWQYPVYFRQKANHRADLAHSTPEVLLDLNVLAKPGEYLSVTERRISPNQQYLAYLENRDGTDRYTLRVRDLASGEWLSDEVPNVFISDSIEWDASGQYLFYISVDESQRPYQLWRHKLGDKEDILIYEEADMTCVISLSQSRDGQYLFLQSSSKTTSETRYLHTHQPTENWTLFQAKRPNIEYTLEHWQGDFLVLTNENATNFRLQKCPTTNRQPLEDVFPYDETRYLTNVYPFADALVLEGRDNGLTQVWIYAQGELHRLEWSETVYTVRVLEQYEFQTHELLLQYESFLTPKTTYAVHLQQLTKEALLVQEIPGKFDPTLYTQQREYAYSEDGTKIPISLVYRKDALHKGPAPLLLNGYGSYGICFDPVFQAQNLPLLDRGLIIAIAHVRGGGEMGRSWYESGKLQQKMNTFTDFIDCAKHLIKKGYTSPEILAARGGSAGGLLMGAVANMAGELFAVIEADVPFVDVVTTMLDPTIPLTTLEYDEWGNPENETDYQYMKSYSPYDNVKAKDYPHLLVTTGLNDPRVGYWEPAKWVAKLRVMKTDEHMIAMRIHMGAGHFGSSGRLEMWKERATQMAFLLDKIGIHA</sequence>